<name>F9WXD9_ZYMTI</name>
<feature type="compositionally biased region" description="Acidic residues" evidence="1">
    <location>
        <begin position="214"/>
        <end position="227"/>
    </location>
</feature>
<reference evidence="2 3" key="1">
    <citation type="journal article" date="2011" name="PLoS Genet.">
        <title>Finished genome of the fungal wheat pathogen Mycosphaerella graminicola reveals dispensome structure, chromosome plasticity, and stealth pathogenesis.</title>
        <authorList>
            <person name="Goodwin S.B."/>
            <person name="Ben M'barek S."/>
            <person name="Dhillon B."/>
            <person name="Wittenberg A.H.J."/>
            <person name="Crane C.F."/>
            <person name="Hane J.K."/>
            <person name="Foster A.J."/>
            <person name="Van der Lee T.A.J."/>
            <person name="Grimwood J."/>
            <person name="Aerts A."/>
            <person name="Antoniw J."/>
            <person name="Bailey A."/>
            <person name="Bluhm B."/>
            <person name="Bowler J."/>
            <person name="Bristow J."/>
            <person name="van der Burgt A."/>
            <person name="Canto-Canche B."/>
            <person name="Churchill A.C.L."/>
            <person name="Conde-Ferraez L."/>
            <person name="Cools H.J."/>
            <person name="Coutinho P.M."/>
            <person name="Csukai M."/>
            <person name="Dehal P."/>
            <person name="De Wit P."/>
            <person name="Donzelli B."/>
            <person name="van de Geest H.C."/>
            <person name="van Ham R.C.H.J."/>
            <person name="Hammond-Kosack K.E."/>
            <person name="Henrissat B."/>
            <person name="Kilian A."/>
            <person name="Kobayashi A.K."/>
            <person name="Koopmann E."/>
            <person name="Kourmpetis Y."/>
            <person name="Kuzniar A."/>
            <person name="Lindquist E."/>
            <person name="Lombard V."/>
            <person name="Maliepaard C."/>
            <person name="Martins N."/>
            <person name="Mehrabi R."/>
            <person name="Nap J.P.H."/>
            <person name="Ponomarenko A."/>
            <person name="Rudd J.J."/>
            <person name="Salamov A."/>
            <person name="Schmutz J."/>
            <person name="Schouten H.J."/>
            <person name="Shapiro H."/>
            <person name="Stergiopoulos I."/>
            <person name="Torriani S.F.F."/>
            <person name="Tu H."/>
            <person name="de Vries R.P."/>
            <person name="Waalwijk C."/>
            <person name="Ware S.B."/>
            <person name="Wiebenga A."/>
            <person name="Zwiers L.-H."/>
            <person name="Oliver R.P."/>
            <person name="Grigoriev I.V."/>
            <person name="Kema G.H.J."/>
        </authorList>
    </citation>
    <scope>NUCLEOTIDE SEQUENCE [LARGE SCALE GENOMIC DNA]</scope>
    <source>
        <strain evidence="3">CBS 115943 / IPO323</strain>
    </source>
</reference>
<proteinExistence type="predicted"/>
<dbReference type="GeneID" id="13403809"/>
<evidence type="ECO:0000256" key="1">
    <source>
        <dbReference type="SAM" id="MobiDB-lite"/>
    </source>
</evidence>
<dbReference type="Proteomes" id="UP000008062">
    <property type="component" value="Chromosome 1"/>
</dbReference>
<organism evidence="2 3">
    <name type="scientific">Zymoseptoria tritici (strain CBS 115943 / IPO323)</name>
    <name type="common">Speckled leaf blotch fungus</name>
    <name type="synonym">Septoria tritici</name>
    <dbReference type="NCBI Taxonomy" id="336722"/>
    <lineage>
        <taxon>Eukaryota</taxon>
        <taxon>Fungi</taxon>
        <taxon>Dikarya</taxon>
        <taxon>Ascomycota</taxon>
        <taxon>Pezizomycotina</taxon>
        <taxon>Dothideomycetes</taxon>
        <taxon>Dothideomycetidae</taxon>
        <taxon>Mycosphaerellales</taxon>
        <taxon>Mycosphaerellaceae</taxon>
        <taxon>Zymoseptoria</taxon>
    </lineage>
</organism>
<accession>F9WXD9</accession>
<feature type="region of interest" description="Disordered" evidence="1">
    <location>
        <begin position="172"/>
        <end position="259"/>
    </location>
</feature>
<dbReference type="EMBL" id="CM001196">
    <property type="protein sequence ID" value="EGP90817.1"/>
    <property type="molecule type" value="Genomic_DNA"/>
</dbReference>
<dbReference type="RefSeq" id="XP_003855841.1">
    <property type="nucleotide sequence ID" value="XM_003855793.1"/>
</dbReference>
<evidence type="ECO:0000313" key="3">
    <source>
        <dbReference type="Proteomes" id="UP000008062"/>
    </source>
</evidence>
<dbReference type="KEGG" id="ztr:MYCGRDRAFT_88611"/>
<dbReference type="InParanoid" id="F9WXD9"/>
<protein>
    <submittedName>
        <fullName evidence="2">Uncharacterized protein</fullName>
    </submittedName>
</protein>
<feature type="region of interest" description="Disordered" evidence="1">
    <location>
        <begin position="1"/>
        <end position="42"/>
    </location>
</feature>
<dbReference type="HOGENOM" id="CLU_1074450_0_0_1"/>
<feature type="compositionally biased region" description="Polar residues" evidence="1">
    <location>
        <begin position="26"/>
        <end position="40"/>
    </location>
</feature>
<sequence length="259" mass="28487">MTRELRGLRQTCSSNEPPRKRRVTNIRKSASASSSTNQPELQLPPQEDRILRTRIFPPKFNQRIEAPVVTELRQLCRMLICGTRMLIDAPRKLVTVDLDSIKTCKDLLVNSEPFDPSHGKILDNIWNVAKATSDRWNQALQDPAHIKKAHARCVHDWRPVVARLAAAVQGVGSHPENAVSGTPPSDEGSADEQESQAEAGAEEEEELSGSVESESMEDTDSEEDELAGDGSVSTTTGGPSYRPQGNLRPRGRRSFGRGG</sequence>
<feature type="compositionally biased region" description="Basic residues" evidence="1">
    <location>
        <begin position="249"/>
        <end position="259"/>
    </location>
</feature>
<feature type="compositionally biased region" description="Acidic residues" evidence="1">
    <location>
        <begin position="188"/>
        <end position="207"/>
    </location>
</feature>
<keyword evidence="3" id="KW-1185">Reference proteome</keyword>
<dbReference type="AlphaFoldDB" id="F9WXD9"/>
<evidence type="ECO:0000313" key="2">
    <source>
        <dbReference type="EMBL" id="EGP90817.1"/>
    </source>
</evidence>
<gene>
    <name evidence="2" type="ORF">MYCGRDRAFT_88611</name>
</gene>